<comment type="caution">
    <text evidence="1">The sequence shown here is derived from an EMBL/GenBank/DDBJ whole genome shotgun (WGS) entry which is preliminary data.</text>
</comment>
<gene>
    <name evidence="1" type="ORF">L210DRAFT_2505560</name>
</gene>
<sequence length="220" mass="25147">MSTQPARLVHRSTWTDKAATPKHGPNCQLLHVCLRCSLKPAPSTLERHQVPVSRSILQRGELRCKLLGSDAPNTPKMDIAQRHAMTGDESRFYFDNAAIIEKDHSALRQVSYNGRLRAKEWRVSRALVEPQRSTGEPCETGTAERFRGMRHSKDDARDKGMGKHDYEHVHRRPACTCEQKSRRSFEHDVLHADTQCLSYQMSPSISHIRPALRPHARKKK</sequence>
<keyword evidence="2" id="KW-1185">Reference proteome</keyword>
<protein>
    <submittedName>
        <fullName evidence="1">Uncharacterized protein</fullName>
    </submittedName>
</protein>
<dbReference type="Proteomes" id="UP001194468">
    <property type="component" value="Unassembled WGS sequence"/>
</dbReference>
<organism evidence="1 2">
    <name type="scientific">Boletus edulis BED1</name>
    <dbReference type="NCBI Taxonomy" id="1328754"/>
    <lineage>
        <taxon>Eukaryota</taxon>
        <taxon>Fungi</taxon>
        <taxon>Dikarya</taxon>
        <taxon>Basidiomycota</taxon>
        <taxon>Agaricomycotina</taxon>
        <taxon>Agaricomycetes</taxon>
        <taxon>Agaricomycetidae</taxon>
        <taxon>Boletales</taxon>
        <taxon>Boletineae</taxon>
        <taxon>Boletaceae</taxon>
        <taxon>Boletoideae</taxon>
        <taxon>Boletus</taxon>
    </lineage>
</organism>
<reference evidence="1" key="1">
    <citation type="submission" date="2019-10" db="EMBL/GenBank/DDBJ databases">
        <authorList>
            <consortium name="DOE Joint Genome Institute"/>
            <person name="Kuo A."/>
            <person name="Miyauchi S."/>
            <person name="Kiss E."/>
            <person name="Drula E."/>
            <person name="Kohler A."/>
            <person name="Sanchez-Garcia M."/>
            <person name="Andreopoulos B."/>
            <person name="Barry K.W."/>
            <person name="Bonito G."/>
            <person name="Buee M."/>
            <person name="Carver A."/>
            <person name="Chen C."/>
            <person name="Cichocki N."/>
            <person name="Clum A."/>
            <person name="Culley D."/>
            <person name="Crous P.W."/>
            <person name="Fauchery L."/>
            <person name="Girlanda M."/>
            <person name="Hayes R."/>
            <person name="Keri Z."/>
            <person name="LaButti K."/>
            <person name="Lipzen A."/>
            <person name="Lombard V."/>
            <person name="Magnuson J."/>
            <person name="Maillard F."/>
            <person name="Morin E."/>
            <person name="Murat C."/>
            <person name="Nolan M."/>
            <person name="Ohm R."/>
            <person name="Pangilinan J."/>
            <person name="Pereira M."/>
            <person name="Perotto S."/>
            <person name="Peter M."/>
            <person name="Riley R."/>
            <person name="Sitrit Y."/>
            <person name="Stielow B."/>
            <person name="Szollosi G."/>
            <person name="Zifcakova L."/>
            <person name="Stursova M."/>
            <person name="Spatafora J.W."/>
            <person name="Tedersoo L."/>
            <person name="Vaario L.-M."/>
            <person name="Yamada A."/>
            <person name="Yan M."/>
            <person name="Wang P."/>
            <person name="Xu J."/>
            <person name="Bruns T."/>
            <person name="Baldrian P."/>
            <person name="Vilgalys R."/>
            <person name="Henrissat B."/>
            <person name="Grigoriev I.V."/>
            <person name="Hibbett D."/>
            <person name="Nagy L.G."/>
            <person name="Martin F.M."/>
        </authorList>
    </citation>
    <scope>NUCLEOTIDE SEQUENCE</scope>
    <source>
        <strain evidence="1">BED1</strain>
    </source>
</reference>
<accession>A0AAD4BN94</accession>
<evidence type="ECO:0000313" key="1">
    <source>
        <dbReference type="EMBL" id="KAF8435738.1"/>
    </source>
</evidence>
<name>A0AAD4BN94_BOLED</name>
<proteinExistence type="predicted"/>
<reference evidence="1" key="2">
    <citation type="journal article" date="2020" name="Nat. Commun.">
        <title>Large-scale genome sequencing of mycorrhizal fungi provides insights into the early evolution of symbiotic traits.</title>
        <authorList>
            <person name="Miyauchi S."/>
            <person name="Kiss E."/>
            <person name="Kuo A."/>
            <person name="Drula E."/>
            <person name="Kohler A."/>
            <person name="Sanchez-Garcia M."/>
            <person name="Morin E."/>
            <person name="Andreopoulos B."/>
            <person name="Barry K.W."/>
            <person name="Bonito G."/>
            <person name="Buee M."/>
            <person name="Carver A."/>
            <person name="Chen C."/>
            <person name="Cichocki N."/>
            <person name="Clum A."/>
            <person name="Culley D."/>
            <person name="Crous P.W."/>
            <person name="Fauchery L."/>
            <person name="Girlanda M."/>
            <person name="Hayes R.D."/>
            <person name="Keri Z."/>
            <person name="LaButti K."/>
            <person name="Lipzen A."/>
            <person name="Lombard V."/>
            <person name="Magnuson J."/>
            <person name="Maillard F."/>
            <person name="Murat C."/>
            <person name="Nolan M."/>
            <person name="Ohm R.A."/>
            <person name="Pangilinan J."/>
            <person name="Pereira M.F."/>
            <person name="Perotto S."/>
            <person name="Peter M."/>
            <person name="Pfister S."/>
            <person name="Riley R."/>
            <person name="Sitrit Y."/>
            <person name="Stielow J.B."/>
            <person name="Szollosi G."/>
            <person name="Zifcakova L."/>
            <person name="Stursova M."/>
            <person name="Spatafora J.W."/>
            <person name="Tedersoo L."/>
            <person name="Vaario L.M."/>
            <person name="Yamada A."/>
            <person name="Yan M."/>
            <person name="Wang P."/>
            <person name="Xu J."/>
            <person name="Bruns T."/>
            <person name="Baldrian P."/>
            <person name="Vilgalys R."/>
            <person name="Dunand C."/>
            <person name="Henrissat B."/>
            <person name="Grigoriev I.V."/>
            <person name="Hibbett D."/>
            <person name="Nagy L.G."/>
            <person name="Martin F.M."/>
        </authorList>
    </citation>
    <scope>NUCLEOTIDE SEQUENCE</scope>
    <source>
        <strain evidence="1">BED1</strain>
    </source>
</reference>
<dbReference type="EMBL" id="WHUW01000024">
    <property type="protein sequence ID" value="KAF8435738.1"/>
    <property type="molecule type" value="Genomic_DNA"/>
</dbReference>
<evidence type="ECO:0000313" key="2">
    <source>
        <dbReference type="Proteomes" id="UP001194468"/>
    </source>
</evidence>
<dbReference type="AlphaFoldDB" id="A0AAD4BN94"/>